<name>A0AAW1ZR45_CULAL</name>
<dbReference type="Proteomes" id="UP001479290">
    <property type="component" value="Unassembled WGS sequence"/>
</dbReference>
<accession>A0AAW1ZR45</accession>
<dbReference type="InterPro" id="IPR004281">
    <property type="entry name" value="IL-12_alpha"/>
</dbReference>
<sequence length="196" mass="21600">MKICAVFCVVVALAMGSPVPLNTQQCPCTSAARSLLSSLSHIMEKEGKMKHQDLFAGFNCTDLEARMIPHTQTASVCQPIATDNTSCSDRRDSSFSATECLRNIRGDLHYYDLLLNSYEPSVSNLSPVMTATKDLMHCLKANGGGAAEAEFPEWDVWSRSSFDDRLSLCKMLKGFHVRAITMNRALAYIASGDHRK</sequence>
<evidence type="ECO:0000313" key="3">
    <source>
        <dbReference type="Proteomes" id="UP001479290"/>
    </source>
</evidence>
<protein>
    <recommendedName>
        <fullName evidence="1">Interleukin-12 subunit alpha</fullName>
        <shortName evidence="1">IL-12A</shortName>
    </recommendedName>
</protein>
<dbReference type="InterPro" id="IPR009079">
    <property type="entry name" value="4_helix_cytokine-like_core"/>
</dbReference>
<dbReference type="Pfam" id="PF03039">
    <property type="entry name" value="IL12"/>
    <property type="match status" value="1"/>
</dbReference>
<comment type="subunit">
    <text evidence="1">Heterodimer with IL12B; disulfide-linked. The heterodimer is known as interleukin IL-12.</text>
</comment>
<dbReference type="GO" id="GO:0008083">
    <property type="term" value="F:growth factor activity"/>
    <property type="evidence" value="ECO:0007669"/>
    <property type="project" value="UniProtKB-KW"/>
</dbReference>
<keyword evidence="1" id="KW-0339">Growth factor</keyword>
<evidence type="ECO:0000313" key="2">
    <source>
        <dbReference type="EMBL" id="KAK9962809.1"/>
    </source>
</evidence>
<proteinExistence type="inferred from homology"/>
<dbReference type="AlphaFoldDB" id="A0AAW1ZR45"/>
<comment type="subcellular location">
    <subcellularLocation>
        <location evidence="1">Secreted</location>
    </subcellularLocation>
</comment>
<keyword evidence="1" id="KW-0732">Signal</keyword>
<keyword evidence="1" id="KW-1015">Disulfide bond</keyword>
<keyword evidence="1" id="KW-0202">Cytokine</keyword>
<reference evidence="2 3" key="1">
    <citation type="submission" date="2024-05" db="EMBL/GenBank/DDBJ databases">
        <title>A high-quality chromosomal-level genome assembly of Topmouth culter (Culter alburnus).</title>
        <authorList>
            <person name="Zhao H."/>
        </authorList>
    </citation>
    <scope>NUCLEOTIDE SEQUENCE [LARGE SCALE GENOMIC DNA]</scope>
    <source>
        <strain evidence="2">CATC2023</strain>
        <tissue evidence="2">Muscle</tissue>
    </source>
</reference>
<keyword evidence="3" id="KW-1185">Reference proteome</keyword>
<dbReference type="GO" id="GO:0005143">
    <property type="term" value="F:interleukin-12 receptor binding"/>
    <property type="evidence" value="ECO:0007669"/>
    <property type="project" value="InterPro"/>
</dbReference>
<comment type="similarity">
    <text evidence="1">Belongs to the IL-6 superfamily.</text>
</comment>
<evidence type="ECO:0000256" key="1">
    <source>
        <dbReference type="RuleBase" id="RU363133"/>
    </source>
</evidence>
<feature type="chain" id="PRO_5043101168" description="Interleukin-12 subunit alpha" evidence="1">
    <location>
        <begin position="17"/>
        <end position="196"/>
    </location>
</feature>
<dbReference type="EMBL" id="JAWDJR010000015">
    <property type="protein sequence ID" value="KAK9962809.1"/>
    <property type="molecule type" value="Genomic_DNA"/>
</dbReference>
<gene>
    <name evidence="1" type="primary">IL12A</name>
    <name evidence="2" type="ORF">ABG768_008161</name>
</gene>
<dbReference type="GO" id="GO:0006955">
    <property type="term" value="P:immune response"/>
    <property type="evidence" value="ECO:0007669"/>
    <property type="project" value="InterPro"/>
</dbReference>
<organism evidence="2 3">
    <name type="scientific">Culter alburnus</name>
    <name type="common">Topmouth culter</name>
    <dbReference type="NCBI Taxonomy" id="194366"/>
    <lineage>
        <taxon>Eukaryota</taxon>
        <taxon>Metazoa</taxon>
        <taxon>Chordata</taxon>
        <taxon>Craniata</taxon>
        <taxon>Vertebrata</taxon>
        <taxon>Euteleostomi</taxon>
        <taxon>Actinopterygii</taxon>
        <taxon>Neopterygii</taxon>
        <taxon>Teleostei</taxon>
        <taxon>Ostariophysi</taxon>
        <taxon>Cypriniformes</taxon>
        <taxon>Xenocyprididae</taxon>
        <taxon>Xenocypridinae</taxon>
        <taxon>Culter</taxon>
    </lineage>
</organism>
<comment type="caution">
    <text evidence="2">The sequence shown here is derived from an EMBL/GenBank/DDBJ whole genome shotgun (WGS) entry which is preliminary data.</text>
</comment>
<dbReference type="SUPFAM" id="SSF47266">
    <property type="entry name" value="4-helical cytokines"/>
    <property type="match status" value="1"/>
</dbReference>
<dbReference type="GO" id="GO:0005615">
    <property type="term" value="C:extracellular space"/>
    <property type="evidence" value="ECO:0007669"/>
    <property type="project" value="UniProtKB-KW"/>
</dbReference>
<feature type="signal peptide" evidence="1">
    <location>
        <begin position="1"/>
        <end position="16"/>
    </location>
</feature>
<keyword evidence="1" id="KW-0964">Secreted</keyword>
<dbReference type="Gene3D" id="1.20.1250.10">
    <property type="match status" value="1"/>
</dbReference>
<dbReference type="GO" id="GO:0005125">
    <property type="term" value="F:cytokine activity"/>
    <property type="evidence" value="ECO:0007669"/>
    <property type="project" value="UniProtKB-KW"/>
</dbReference>